<feature type="transmembrane region" description="Helical" evidence="6">
    <location>
        <begin position="148"/>
        <end position="166"/>
    </location>
</feature>
<dbReference type="InterPro" id="IPR003474">
    <property type="entry name" value="Glcn_transporter"/>
</dbReference>
<accession>A0A6N3DI87</accession>
<feature type="transmembrane region" description="Helical" evidence="6">
    <location>
        <begin position="57"/>
        <end position="79"/>
    </location>
</feature>
<evidence type="ECO:0000256" key="5">
    <source>
        <dbReference type="ARBA" id="ARBA00023136"/>
    </source>
</evidence>
<feature type="domain" description="Citrate transporter-like" evidence="7">
    <location>
        <begin position="25"/>
        <end position="393"/>
    </location>
</feature>
<feature type="transmembrane region" description="Helical" evidence="6">
    <location>
        <begin position="99"/>
        <end position="117"/>
    </location>
</feature>
<evidence type="ECO:0000256" key="2">
    <source>
        <dbReference type="ARBA" id="ARBA00022448"/>
    </source>
</evidence>
<comment type="subcellular location">
    <subcellularLocation>
        <location evidence="1">Membrane</location>
        <topology evidence="1">Multi-pass membrane protein</topology>
    </subcellularLocation>
</comment>
<dbReference type="GO" id="GO:0015128">
    <property type="term" value="F:gluconate transmembrane transporter activity"/>
    <property type="evidence" value="ECO:0007669"/>
    <property type="project" value="InterPro"/>
</dbReference>
<dbReference type="Pfam" id="PF03600">
    <property type="entry name" value="CitMHS"/>
    <property type="match status" value="1"/>
</dbReference>
<dbReference type="InterPro" id="IPR014738">
    <property type="entry name" value="Citrate_transporter"/>
</dbReference>
<dbReference type="RefSeq" id="WP_423248709.1">
    <property type="nucleotide sequence ID" value="NZ_CACRUQ010000015.1"/>
</dbReference>
<keyword evidence="3 6" id="KW-0812">Transmembrane</keyword>
<feature type="transmembrane region" description="Helical" evidence="6">
    <location>
        <begin position="340"/>
        <end position="360"/>
    </location>
</feature>
<dbReference type="InterPro" id="IPR004680">
    <property type="entry name" value="Cit_transptr-like_dom"/>
</dbReference>
<proteinExistence type="predicted"/>
<feature type="transmembrane region" description="Helical" evidence="6">
    <location>
        <begin position="248"/>
        <end position="266"/>
    </location>
</feature>
<dbReference type="PANTHER" id="PTHR30354">
    <property type="entry name" value="GNT FAMILY GLUCONATE TRANSPORTER"/>
    <property type="match status" value="1"/>
</dbReference>
<dbReference type="AlphaFoldDB" id="A0A6N3DI87"/>
<evidence type="ECO:0000256" key="4">
    <source>
        <dbReference type="ARBA" id="ARBA00022989"/>
    </source>
</evidence>
<dbReference type="PANTHER" id="PTHR30354:SF26">
    <property type="entry name" value="TRANSPORTER, PUTATIVE-RELATED"/>
    <property type="match status" value="1"/>
</dbReference>
<keyword evidence="5 6" id="KW-0472">Membrane</keyword>
<feature type="transmembrane region" description="Helical" evidence="6">
    <location>
        <begin position="427"/>
        <end position="447"/>
    </location>
</feature>
<sequence length="449" mass="47947">MNETMLAVLGFATIIMIIVLLLRNVTVPALAFAGVSTVTSVILVATGTFTVEEMGEFIASGVAGVHSTAALFIFSVLFFGIMTDVGMFDRIINALMKKVGSNVVGVALMTCIIAMIGHLDGGGASTFLITIPAMLPVYKRLNMRPTTLLLICVTAMGVMNLLPWGGPTMRSATVLGIDPNELWRQLLPMQVVGVVIALATAVFWGFVEKKRGAGAETAPQGIVKAEEYDALEEKTEDAAENNLARPKLFAFNLILTLAVIVCLVFVKVPSYYIFMVGCVIALLVNYPGAKLQNKIIKSHSGPALMMASTILAAGVFLGVLEETEIMNHMANVLATFIPQSMGRFLPLIIGVLSVPLTLLFCTDSYFFGLLPVLISIGNQFGVNPAHTAIAMVVCRNCATFISPVVPATFLGVGLAGVEIKDHIKASFFWIWGVSIVCLISGILLGVIHF</sequence>
<dbReference type="GO" id="GO:0015137">
    <property type="term" value="F:citrate transmembrane transporter activity"/>
    <property type="evidence" value="ECO:0007669"/>
    <property type="project" value="InterPro"/>
</dbReference>
<feature type="transmembrane region" description="Helical" evidence="6">
    <location>
        <begin position="186"/>
        <end position="207"/>
    </location>
</feature>
<keyword evidence="2" id="KW-0813">Transport</keyword>
<gene>
    <name evidence="8" type="primary">citN_2</name>
    <name evidence="8" type="ORF">RTLFYP15_01937</name>
</gene>
<feature type="transmembrane region" description="Helical" evidence="6">
    <location>
        <begin position="301"/>
        <end position="320"/>
    </location>
</feature>
<dbReference type="GO" id="GO:0005886">
    <property type="term" value="C:plasma membrane"/>
    <property type="evidence" value="ECO:0007669"/>
    <property type="project" value="TreeGrafter"/>
</dbReference>
<feature type="transmembrane region" description="Helical" evidence="6">
    <location>
        <begin position="6"/>
        <end position="22"/>
    </location>
</feature>
<evidence type="ECO:0000256" key="3">
    <source>
        <dbReference type="ARBA" id="ARBA00022692"/>
    </source>
</evidence>
<dbReference type="NCBIfam" id="TIGR00784">
    <property type="entry name" value="citMHS"/>
    <property type="match status" value="1"/>
</dbReference>
<organism evidence="8">
    <name type="scientific">[Ruminococcus] torques</name>
    <dbReference type="NCBI Taxonomy" id="33039"/>
    <lineage>
        <taxon>Bacteria</taxon>
        <taxon>Bacillati</taxon>
        <taxon>Bacillota</taxon>
        <taxon>Clostridia</taxon>
        <taxon>Lachnospirales</taxon>
        <taxon>Lachnospiraceae</taxon>
        <taxon>Mediterraneibacter</taxon>
    </lineage>
</organism>
<evidence type="ECO:0000256" key="6">
    <source>
        <dbReference type="SAM" id="Phobius"/>
    </source>
</evidence>
<evidence type="ECO:0000313" key="8">
    <source>
        <dbReference type="EMBL" id="VYU27098.1"/>
    </source>
</evidence>
<name>A0A6N3DI87_9FIRM</name>
<feature type="transmembrane region" description="Helical" evidence="6">
    <location>
        <begin position="365"/>
        <end position="382"/>
    </location>
</feature>
<feature type="transmembrane region" description="Helical" evidence="6">
    <location>
        <begin position="123"/>
        <end position="141"/>
    </location>
</feature>
<feature type="transmembrane region" description="Helical" evidence="6">
    <location>
        <begin position="29"/>
        <end position="51"/>
    </location>
</feature>
<dbReference type="EMBL" id="CACRUQ010000015">
    <property type="protein sequence ID" value="VYU27098.1"/>
    <property type="molecule type" value="Genomic_DNA"/>
</dbReference>
<feature type="transmembrane region" description="Helical" evidence="6">
    <location>
        <begin position="388"/>
        <end position="415"/>
    </location>
</feature>
<evidence type="ECO:0000256" key="1">
    <source>
        <dbReference type="ARBA" id="ARBA00004141"/>
    </source>
</evidence>
<reference evidence="8" key="1">
    <citation type="submission" date="2019-11" db="EMBL/GenBank/DDBJ databases">
        <authorList>
            <person name="Feng L."/>
        </authorList>
    </citation>
    <scope>NUCLEOTIDE SEQUENCE</scope>
    <source>
        <strain evidence="8">RtorquesLFYP15</strain>
    </source>
</reference>
<keyword evidence="4 6" id="KW-1133">Transmembrane helix</keyword>
<protein>
    <submittedName>
        <fullName evidence="8">Citrate transporter</fullName>
    </submittedName>
</protein>
<feature type="transmembrane region" description="Helical" evidence="6">
    <location>
        <begin position="272"/>
        <end position="289"/>
    </location>
</feature>
<evidence type="ECO:0000259" key="7">
    <source>
        <dbReference type="Pfam" id="PF03600"/>
    </source>
</evidence>